<dbReference type="Pfam" id="PF01144">
    <property type="entry name" value="CoA_trans"/>
    <property type="match status" value="1"/>
</dbReference>
<dbReference type="Gene3D" id="3.40.1080.10">
    <property type="entry name" value="Glutaconate Coenzyme A-transferase"/>
    <property type="match status" value="2"/>
</dbReference>
<sequence>MTKNKIVSADEAATLLRDGDTLANAGFVGNGTPDELLAALERRFLATSAPRDLTLVFAAGQGDGKERGLNRLGHEGLLRRVIGGHWGLVPKLSRLALHDKIEAYNLPQGCISQLYREIAGKRPGVFSKVGLSTFVDPRQSGGKINPRTVEDLVELITLNGEEWLHYKSFPIHVAFLRGTTADPEGNITMERESLVLDGLSMAMAAKNSGGIVIVQVERVAASGTLHPRQVQIPGILVDCVVVAAPQNHMQTYATAYSPAFASELRVPPDAVVSMPLDARKVIARRAAFELSVGSVVNLGIGMPEGVASVAHEERVLELVTLTTEPGVIGGIPASGLDFGAAVNTQALIQQHQQFDFYDGGGLDVAFLGMAQCDRQGNVNVSRFNGRLAGAGGFINISQNARKVVFLGTFTSDGLEVAVGNGVLRILREGRHKKLLEHVEQVTFSGPYGAKRGQQVLYVTERCVLRLTDDGLLLTEIAPGVDLEDDILAHMAFRPLLPPEGPALMDERIFQAEPLALRAEFLHLSMEERIHYDDKRGTLFLNFAGMQVRSRRDVEVVRQSVERRCRTIGRRVDVIVNYDTFEMPEDVADDYARMVRYLMDRYYNTVSRYTTSVFLRMKLGDALTRRGVAPHIFETRDEASQFLEAEQKAPR</sequence>
<protein>
    <submittedName>
        <fullName evidence="1">Acyl CoA:acetate/3-ketoacid CoA transferase</fullName>
    </submittedName>
</protein>
<proteinExistence type="predicted"/>
<dbReference type="PANTHER" id="PTHR43293:SF1">
    <property type="entry name" value="ACETATE COA-TRANSFERASE YDIF"/>
    <property type="match status" value="1"/>
</dbReference>
<dbReference type="GO" id="GO:0008410">
    <property type="term" value="F:CoA-transferase activity"/>
    <property type="evidence" value="ECO:0007669"/>
    <property type="project" value="InterPro"/>
</dbReference>
<dbReference type="SUPFAM" id="SSF100950">
    <property type="entry name" value="NagB/RpiA/CoA transferase-like"/>
    <property type="match status" value="2"/>
</dbReference>
<dbReference type="SMART" id="SM00882">
    <property type="entry name" value="CoA_trans"/>
    <property type="match status" value="2"/>
</dbReference>
<dbReference type="RefSeq" id="WP_272458610.1">
    <property type="nucleotide sequence ID" value="NZ_JAGTJJ010000007.1"/>
</dbReference>
<dbReference type="Proteomes" id="UP001151081">
    <property type="component" value="Unassembled WGS sequence"/>
</dbReference>
<accession>A0A9X3X145</accession>
<dbReference type="EMBL" id="JAGTJJ010000007">
    <property type="protein sequence ID" value="MDC3982179.1"/>
    <property type="molecule type" value="Genomic_DNA"/>
</dbReference>
<dbReference type="PANTHER" id="PTHR43293">
    <property type="entry name" value="ACETATE COA-TRANSFERASE YDIF"/>
    <property type="match status" value="1"/>
</dbReference>
<name>A0A9X3X145_9BACT</name>
<evidence type="ECO:0000313" key="1">
    <source>
        <dbReference type="EMBL" id="MDC3982179.1"/>
    </source>
</evidence>
<comment type="caution">
    <text evidence="1">The sequence shown here is derived from an EMBL/GenBank/DDBJ whole genome shotgun (WGS) entry which is preliminary data.</text>
</comment>
<keyword evidence="1" id="KW-0808">Transferase</keyword>
<dbReference type="InterPro" id="IPR037171">
    <property type="entry name" value="NagB/RpiA_transferase-like"/>
</dbReference>
<dbReference type="AlphaFoldDB" id="A0A9X3X145"/>
<dbReference type="InterPro" id="IPR004165">
    <property type="entry name" value="CoA_trans_fam_I"/>
</dbReference>
<gene>
    <name evidence="1" type="ORF">KEG57_16795</name>
</gene>
<reference evidence="1 2" key="1">
    <citation type="submission" date="2021-04" db="EMBL/GenBank/DDBJ databases">
        <title>Genome analysis of Polyangium sp.</title>
        <authorList>
            <person name="Li Y."/>
            <person name="Wang J."/>
        </authorList>
    </citation>
    <scope>NUCLEOTIDE SEQUENCE [LARGE SCALE GENOMIC DNA]</scope>
    <source>
        <strain evidence="1 2">SDU14</strain>
    </source>
</reference>
<evidence type="ECO:0000313" key="2">
    <source>
        <dbReference type="Proteomes" id="UP001151081"/>
    </source>
</evidence>
<organism evidence="1 2">
    <name type="scientific">Polyangium jinanense</name>
    <dbReference type="NCBI Taxonomy" id="2829994"/>
    <lineage>
        <taxon>Bacteria</taxon>
        <taxon>Pseudomonadati</taxon>
        <taxon>Myxococcota</taxon>
        <taxon>Polyangia</taxon>
        <taxon>Polyangiales</taxon>
        <taxon>Polyangiaceae</taxon>
        <taxon>Polyangium</taxon>
    </lineage>
</organism>
<keyword evidence="2" id="KW-1185">Reference proteome</keyword>